<accession>A0ABR4CE48</accession>
<dbReference type="EMBL" id="JAZHXI010000009">
    <property type="protein sequence ID" value="KAL2068227.1"/>
    <property type="molecule type" value="Genomic_DNA"/>
</dbReference>
<proteinExistence type="predicted"/>
<name>A0ABR4CE48_9HELO</name>
<reference evidence="1 2" key="1">
    <citation type="journal article" date="2024" name="Commun. Biol.">
        <title>Comparative genomic analysis of thermophilic fungi reveals convergent evolutionary adaptations and gene losses.</title>
        <authorList>
            <person name="Steindorff A.S."/>
            <person name="Aguilar-Pontes M.V."/>
            <person name="Robinson A.J."/>
            <person name="Andreopoulos B."/>
            <person name="LaButti K."/>
            <person name="Kuo A."/>
            <person name="Mondo S."/>
            <person name="Riley R."/>
            <person name="Otillar R."/>
            <person name="Haridas S."/>
            <person name="Lipzen A."/>
            <person name="Grimwood J."/>
            <person name="Schmutz J."/>
            <person name="Clum A."/>
            <person name="Reid I.D."/>
            <person name="Moisan M.C."/>
            <person name="Butler G."/>
            <person name="Nguyen T.T.M."/>
            <person name="Dewar K."/>
            <person name="Conant G."/>
            <person name="Drula E."/>
            <person name="Henrissat B."/>
            <person name="Hansel C."/>
            <person name="Singer S."/>
            <person name="Hutchinson M.I."/>
            <person name="de Vries R.P."/>
            <person name="Natvig D.O."/>
            <person name="Powell A.J."/>
            <person name="Tsang A."/>
            <person name="Grigoriev I.V."/>
        </authorList>
    </citation>
    <scope>NUCLEOTIDE SEQUENCE [LARGE SCALE GENOMIC DNA]</scope>
    <source>
        <strain evidence="1 2">CBS 494.80</strain>
    </source>
</reference>
<evidence type="ECO:0000313" key="2">
    <source>
        <dbReference type="Proteomes" id="UP001595075"/>
    </source>
</evidence>
<keyword evidence="2" id="KW-1185">Reference proteome</keyword>
<sequence>MYLIVIYYIDSPLRWLAEGYPFFVARQRNVGFLPFPGSSREGERSFLPADFADANGHTWEDELWDWVGSAEGLNLQSLDSHLTTQHSTLC</sequence>
<gene>
    <name evidence="1" type="ORF">VTL71DRAFT_16325</name>
</gene>
<comment type="caution">
    <text evidence="1">The sequence shown here is derived from an EMBL/GenBank/DDBJ whole genome shotgun (WGS) entry which is preliminary data.</text>
</comment>
<dbReference type="Proteomes" id="UP001595075">
    <property type="component" value="Unassembled WGS sequence"/>
</dbReference>
<evidence type="ECO:0000313" key="1">
    <source>
        <dbReference type="EMBL" id="KAL2068227.1"/>
    </source>
</evidence>
<organism evidence="1 2">
    <name type="scientific">Oculimacula yallundae</name>
    <dbReference type="NCBI Taxonomy" id="86028"/>
    <lineage>
        <taxon>Eukaryota</taxon>
        <taxon>Fungi</taxon>
        <taxon>Dikarya</taxon>
        <taxon>Ascomycota</taxon>
        <taxon>Pezizomycotina</taxon>
        <taxon>Leotiomycetes</taxon>
        <taxon>Helotiales</taxon>
        <taxon>Ploettnerulaceae</taxon>
        <taxon>Oculimacula</taxon>
    </lineage>
</organism>
<protein>
    <submittedName>
        <fullName evidence="1">Uncharacterized protein</fullName>
    </submittedName>
</protein>